<evidence type="ECO:0000313" key="11">
    <source>
        <dbReference type="EMBL" id="ORY86130.1"/>
    </source>
</evidence>
<feature type="non-terminal residue" evidence="11">
    <location>
        <position position="442"/>
    </location>
</feature>
<evidence type="ECO:0000256" key="6">
    <source>
        <dbReference type="ARBA" id="ARBA00022723"/>
    </source>
</evidence>
<dbReference type="OMA" id="QEDVGHP"/>
<keyword evidence="8" id="KW-0378">Hydrolase</keyword>
<comment type="similarity">
    <text evidence="3">Belongs to the metallo-dependent hydrolases superfamily. Adenosine and AMP deaminases family. ADGF subfamily.</text>
</comment>
<dbReference type="OrthoDB" id="7202371at2759"/>
<evidence type="ECO:0000256" key="1">
    <source>
        <dbReference type="ARBA" id="ARBA00001947"/>
    </source>
</evidence>
<evidence type="ECO:0000256" key="7">
    <source>
        <dbReference type="ARBA" id="ARBA00022729"/>
    </source>
</evidence>
<dbReference type="GeneID" id="63783828"/>
<comment type="caution">
    <text evidence="11">The sequence shown here is derived from an EMBL/GenBank/DDBJ whole genome shotgun (WGS) entry which is preliminary data.</text>
</comment>
<dbReference type="STRING" id="56484.A0A1Y2FQ65"/>
<feature type="domain" description="Adenosine deaminase" evidence="10">
    <location>
        <begin position="124"/>
        <end position="427"/>
    </location>
</feature>
<dbReference type="PANTHER" id="PTHR11409">
    <property type="entry name" value="ADENOSINE DEAMINASE"/>
    <property type="match status" value="1"/>
</dbReference>
<evidence type="ECO:0000313" key="12">
    <source>
        <dbReference type="Proteomes" id="UP000193685"/>
    </source>
</evidence>
<dbReference type="SUPFAM" id="SSF51556">
    <property type="entry name" value="Metallo-dependent hydrolases"/>
    <property type="match status" value="1"/>
</dbReference>
<dbReference type="Pfam" id="PF00962">
    <property type="entry name" value="A_deaminase"/>
    <property type="match status" value="1"/>
</dbReference>
<protein>
    <recommendedName>
        <fullName evidence="4">adenosine deaminase</fullName>
        <ecNumber evidence="4">3.5.4.4</ecNumber>
    </recommendedName>
</protein>
<dbReference type="GO" id="GO:0046872">
    <property type="term" value="F:metal ion binding"/>
    <property type="evidence" value="ECO:0007669"/>
    <property type="project" value="UniProtKB-KW"/>
</dbReference>
<keyword evidence="6" id="KW-0479">Metal-binding</keyword>
<dbReference type="GO" id="GO:0006154">
    <property type="term" value="P:adenosine catabolic process"/>
    <property type="evidence" value="ECO:0007669"/>
    <property type="project" value="TreeGrafter"/>
</dbReference>
<evidence type="ECO:0000256" key="3">
    <source>
        <dbReference type="ARBA" id="ARBA00006083"/>
    </source>
</evidence>
<keyword evidence="12" id="KW-1185">Reference proteome</keyword>
<dbReference type="AlphaFoldDB" id="A0A1Y2FQ65"/>
<evidence type="ECO:0000259" key="10">
    <source>
        <dbReference type="Pfam" id="PF00962"/>
    </source>
</evidence>
<dbReference type="EMBL" id="MCFI01000003">
    <property type="protein sequence ID" value="ORY86130.1"/>
    <property type="molecule type" value="Genomic_DNA"/>
</dbReference>
<dbReference type="InterPro" id="IPR001365">
    <property type="entry name" value="A_deaminase_dom"/>
</dbReference>
<dbReference type="InterPro" id="IPR006330">
    <property type="entry name" value="Ado/ade_deaminase"/>
</dbReference>
<comment type="subcellular location">
    <subcellularLocation>
        <location evidence="2">Secreted</location>
    </subcellularLocation>
</comment>
<dbReference type="Gene3D" id="3.20.20.140">
    <property type="entry name" value="Metal-dependent hydrolases"/>
    <property type="match status" value="1"/>
</dbReference>
<dbReference type="FunFam" id="3.20.20.140:FF:000017">
    <property type="entry name" value="Adenosine deaminase 2"/>
    <property type="match status" value="1"/>
</dbReference>
<dbReference type="GO" id="GO:0004000">
    <property type="term" value="F:adenosine deaminase activity"/>
    <property type="evidence" value="ECO:0007669"/>
    <property type="project" value="TreeGrafter"/>
</dbReference>
<dbReference type="PANTHER" id="PTHR11409:SF37">
    <property type="entry name" value="ADENOSINE DEAMINASE DOMAIN-CONTAINING PROTEIN"/>
    <property type="match status" value="1"/>
</dbReference>
<feature type="non-terminal residue" evidence="11">
    <location>
        <position position="1"/>
    </location>
</feature>
<comment type="catalytic activity">
    <reaction evidence="9">
        <text>adenosine + H2O + H(+) = inosine + NH4(+)</text>
        <dbReference type="Rhea" id="RHEA:24408"/>
        <dbReference type="ChEBI" id="CHEBI:15377"/>
        <dbReference type="ChEBI" id="CHEBI:15378"/>
        <dbReference type="ChEBI" id="CHEBI:16335"/>
        <dbReference type="ChEBI" id="CHEBI:17596"/>
        <dbReference type="ChEBI" id="CHEBI:28938"/>
        <dbReference type="EC" id="3.5.4.4"/>
    </reaction>
</comment>
<name>A0A1Y2FQ65_PROLT</name>
<accession>A0A1Y2FQ65</accession>
<dbReference type="Proteomes" id="UP000193685">
    <property type="component" value="Unassembled WGS sequence"/>
</dbReference>
<gene>
    <name evidence="11" type="ORF">BCR37DRAFT_336487</name>
</gene>
<dbReference type="InterPro" id="IPR032466">
    <property type="entry name" value="Metal_Hydrolase"/>
</dbReference>
<organism evidence="11 12">
    <name type="scientific">Protomyces lactucae-debilis</name>
    <dbReference type="NCBI Taxonomy" id="2754530"/>
    <lineage>
        <taxon>Eukaryota</taxon>
        <taxon>Fungi</taxon>
        <taxon>Dikarya</taxon>
        <taxon>Ascomycota</taxon>
        <taxon>Taphrinomycotina</taxon>
        <taxon>Taphrinomycetes</taxon>
        <taxon>Taphrinales</taxon>
        <taxon>Protomycetaceae</taxon>
        <taxon>Protomyces</taxon>
    </lineage>
</organism>
<evidence type="ECO:0000256" key="9">
    <source>
        <dbReference type="ARBA" id="ARBA00047764"/>
    </source>
</evidence>
<dbReference type="GO" id="GO:0046103">
    <property type="term" value="P:inosine biosynthetic process"/>
    <property type="evidence" value="ECO:0007669"/>
    <property type="project" value="TreeGrafter"/>
</dbReference>
<evidence type="ECO:0000256" key="8">
    <source>
        <dbReference type="ARBA" id="ARBA00022801"/>
    </source>
</evidence>
<comment type="cofactor">
    <cofactor evidence="1">
        <name>Zn(2+)</name>
        <dbReference type="ChEBI" id="CHEBI:29105"/>
    </cofactor>
</comment>
<dbReference type="RefSeq" id="XP_040727312.1">
    <property type="nucleotide sequence ID" value="XM_040867229.1"/>
</dbReference>
<proteinExistence type="inferred from homology"/>
<evidence type="ECO:0000256" key="4">
    <source>
        <dbReference type="ARBA" id="ARBA00012784"/>
    </source>
</evidence>
<evidence type="ECO:0000256" key="5">
    <source>
        <dbReference type="ARBA" id="ARBA00022525"/>
    </source>
</evidence>
<dbReference type="GO" id="GO:0005576">
    <property type="term" value="C:extracellular region"/>
    <property type="evidence" value="ECO:0007669"/>
    <property type="project" value="UniProtKB-SubCell"/>
</dbReference>
<sequence>ASPVHALLKRMPKGALLHAHFDASVECSVLLEQARQNKHLHVKFDRPLRAKEGCWNAPIPSFRPFKEVQGTEPGIDWCPWSTVQKTWSDISGSSGYDTADAWLRSAIELQRHQVEPAELSINDVWASFLKSFGIIEGLLFYETALRAYCLHLFEQLLQDGLCYVELRVNFAVEGVYSDDGSALHGHEKIIRIIDAAHTEFRATLEARQEGRHWVGYKIIYCGLRFFEPSLVAQHLKACFGMKRKFPEIICGFDLVGQEDTGRPLQYYKKELLEFRQMCAAEGVELPLILHAGETLASGHGADDNLFDAILLGAKRIGHGVSLTHHPLLMQLAKSHGICVEVCPISNELLHLCKTIQSHPLPELLAYGVPCAINTDDAMILQNTMTADMSQVLLSNTRLDLVSLRELGMVSIRHSCLSEAQRVKALERYKEDFAAFCGKVVQE</sequence>
<reference evidence="11 12" key="1">
    <citation type="submission" date="2016-07" db="EMBL/GenBank/DDBJ databases">
        <title>Pervasive Adenine N6-methylation of Active Genes in Fungi.</title>
        <authorList>
            <consortium name="DOE Joint Genome Institute"/>
            <person name="Mondo S.J."/>
            <person name="Dannebaum R.O."/>
            <person name="Kuo R.C."/>
            <person name="Labutti K."/>
            <person name="Haridas S."/>
            <person name="Kuo A."/>
            <person name="Salamov A."/>
            <person name="Ahrendt S.R."/>
            <person name="Lipzen A."/>
            <person name="Sullivan W."/>
            <person name="Andreopoulos W.B."/>
            <person name="Clum A."/>
            <person name="Lindquist E."/>
            <person name="Daum C."/>
            <person name="Ramamoorthy G.K."/>
            <person name="Gryganskyi A."/>
            <person name="Culley D."/>
            <person name="Magnuson J.K."/>
            <person name="James T.Y."/>
            <person name="O'Malley M.A."/>
            <person name="Stajich J.E."/>
            <person name="Spatafora J.W."/>
            <person name="Visel A."/>
            <person name="Grigoriev I.V."/>
        </authorList>
    </citation>
    <scope>NUCLEOTIDE SEQUENCE [LARGE SCALE GENOMIC DNA]</scope>
    <source>
        <strain evidence="11 12">12-1054</strain>
    </source>
</reference>
<keyword evidence="7" id="KW-0732">Signal</keyword>
<keyword evidence="5" id="KW-0964">Secreted</keyword>
<evidence type="ECO:0000256" key="2">
    <source>
        <dbReference type="ARBA" id="ARBA00004613"/>
    </source>
</evidence>
<dbReference type="EC" id="3.5.4.4" evidence="4"/>